<evidence type="ECO:0000256" key="4">
    <source>
        <dbReference type="ARBA" id="ARBA00023029"/>
    </source>
</evidence>
<dbReference type="InterPro" id="IPR013825">
    <property type="entry name" value="Topo_IA_cen_sub2"/>
</dbReference>
<dbReference type="AlphaFoldDB" id="A0A830HFR0"/>
<dbReference type="InterPro" id="IPR003602">
    <property type="entry name" value="Topo_IA_DNA-bd_dom"/>
</dbReference>
<gene>
    <name evidence="11" type="ORF">PPROV_000322500</name>
</gene>
<dbReference type="PRINTS" id="PR00417">
    <property type="entry name" value="PRTPISMRASEI"/>
</dbReference>
<dbReference type="PANTHER" id="PTHR11390">
    <property type="entry name" value="PROKARYOTIC DNA TOPOISOMERASE"/>
    <property type="match status" value="1"/>
</dbReference>
<feature type="compositionally biased region" description="Basic residues" evidence="8">
    <location>
        <begin position="882"/>
        <end position="903"/>
    </location>
</feature>
<dbReference type="Gene3D" id="1.10.290.10">
    <property type="entry name" value="Topoisomerase I, domain 4"/>
    <property type="match status" value="1"/>
</dbReference>
<dbReference type="InterPro" id="IPR013497">
    <property type="entry name" value="Topo_IA_cen"/>
</dbReference>
<comment type="catalytic activity">
    <reaction evidence="1 7">
        <text>ATP-independent breakage of single-stranded DNA, followed by passage and rejoining.</text>
        <dbReference type="EC" id="5.6.2.1"/>
    </reaction>
</comment>
<accession>A0A830HFR0</accession>
<dbReference type="InterPro" id="IPR013824">
    <property type="entry name" value="Topo_IA_cen_sub1"/>
</dbReference>
<dbReference type="Proteomes" id="UP000660262">
    <property type="component" value="Unassembled WGS sequence"/>
</dbReference>
<dbReference type="InterPro" id="IPR006171">
    <property type="entry name" value="TOPRIM_dom"/>
</dbReference>
<dbReference type="SMART" id="SM00493">
    <property type="entry name" value="TOPRIM"/>
    <property type="match status" value="1"/>
</dbReference>
<feature type="domain" description="Toprim" evidence="9">
    <location>
        <begin position="8"/>
        <end position="153"/>
    </location>
</feature>
<dbReference type="SUPFAM" id="SSF56712">
    <property type="entry name" value="Prokaryotic type I DNA topoisomerase"/>
    <property type="match status" value="1"/>
</dbReference>
<feature type="region of interest" description="Disordered" evidence="8">
    <location>
        <begin position="875"/>
        <end position="905"/>
    </location>
</feature>
<dbReference type="EMBL" id="BNJQ01000007">
    <property type="protein sequence ID" value="GHP04471.1"/>
    <property type="molecule type" value="Genomic_DNA"/>
</dbReference>
<dbReference type="InterPro" id="IPR034144">
    <property type="entry name" value="TOPRIM_TopoIII"/>
</dbReference>
<comment type="similarity">
    <text evidence="2 7">Belongs to the type IA topoisomerase family.</text>
</comment>
<keyword evidence="4 7" id="KW-0799">Topoisomerase</keyword>
<evidence type="ECO:0000313" key="12">
    <source>
        <dbReference type="Proteomes" id="UP000660262"/>
    </source>
</evidence>
<dbReference type="GO" id="GO:0006310">
    <property type="term" value="P:DNA recombination"/>
    <property type="evidence" value="ECO:0007669"/>
    <property type="project" value="TreeGrafter"/>
</dbReference>
<name>A0A830HFR0_9CHLO</name>
<keyword evidence="12" id="KW-1185">Reference proteome</keyword>
<evidence type="ECO:0000256" key="1">
    <source>
        <dbReference type="ARBA" id="ARBA00000213"/>
    </source>
</evidence>
<feature type="domain" description="Topo IA-type catalytic" evidence="10">
    <location>
        <begin position="167"/>
        <end position="627"/>
    </location>
</feature>
<comment type="function">
    <text evidence="7">Introduces a single-strand break via transesterification at a target site in duplex DNA. Releases the supercoiling and torsional tension of DNA introduced during the DNA replication and transcription by transiently cleaving and rejoining one strand of the DNA duplex. The scissile phosphodiester is attacked by the catalytic tyrosine of the enzyme, resulting in the formation of a DNA-(5'-phosphotyrosyl)-enzyme intermediate and the expulsion of a 3'-OH DNA strand.</text>
</comment>
<proteinExistence type="inferred from homology"/>
<evidence type="ECO:0000259" key="10">
    <source>
        <dbReference type="PROSITE" id="PS52039"/>
    </source>
</evidence>
<keyword evidence="6 7" id="KW-0413">Isomerase</keyword>
<protein>
    <recommendedName>
        <fullName evidence="3 7">DNA topoisomerase</fullName>
        <ecNumber evidence="3 7">5.6.2.1</ecNumber>
    </recommendedName>
</protein>
<reference evidence="11" key="1">
    <citation type="submission" date="2020-10" db="EMBL/GenBank/DDBJ databases">
        <title>Unveiling of a novel bifunctional photoreceptor, Dualchrome1, isolated from a cosmopolitan green alga.</title>
        <authorList>
            <person name="Suzuki S."/>
            <person name="Kawachi M."/>
        </authorList>
    </citation>
    <scope>NUCLEOTIDE SEQUENCE</scope>
    <source>
        <strain evidence="11">NIES 2893</strain>
    </source>
</reference>
<feature type="compositionally biased region" description="Acidic residues" evidence="8">
    <location>
        <begin position="466"/>
        <end position="476"/>
    </location>
</feature>
<dbReference type="Pfam" id="PF01751">
    <property type="entry name" value="Toprim"/>
    <property type="match status" value="1"/>
</dbReference>
<evidence type="ECO:0000256" key="8">
    <source>
        <dbReference type="SAM" id="MobiDB-lite"/>
    </source>
</evidence>
<dbReference type="InterPro" id="IPR000380">
    <property type="entry name" value="Topo_IA"/>
</dbReference>
<dbReference type="InterPro" id="IPR056452">
    <property type="entry name" value="Zn_ribbon_TOP3B"/>
</dbReference>
<dbReference type="SMART" id="SM00437">
    <property type="entry name" value="TOP1Ac"/>
    <property type="match status" value="1"/>
</dbReference>
<dbReference type="SMART" id="SM00436">
    <property type="entry name" value="TOP1Bc"/>
    <property type="match status" value="1"/>
</dbReference>
<evidence type="ECO:0000256" key="7">
    <source>
        <dbReference type="RuleBase" id="RU362092"/>
    </source>
</evidence>
<dbReference type="Pfam" id="PF01131">
    <property type="entry name" value="Topoisom_bac"/>
    <property type="match status" value="1"/>
</dbReference>
<dbReference type="GO" id="GO:0003677">
    <property type="term" value="F:DNA binding"/>
    <property type="evidence" value="ECO:0007669"/>
    <property type="project" value="UniProtKB-KW"/>
</dbReference>
<dbReference type="PROSITE" id="PS52039">
    <property type="entry name" value="TOPO_IA_2"/>
    <property type="match status" value="1"/>
</dbReference>
<dbReference type="InterPro" id="IPR013826">
    <property type="entry name" value="Topo_IA_cen_sub3"/>
</dbReference>
<dbReference type="FunFam" id="1.10.290.10:FF:000001">
    <property type="entry name" value="DNA topoisomerase"/>
    <property type="match status" value="1"/>
</dbReference>
<dbReference type="Pfam" id="PF23546">
    <property type="entry name" value="Zn_ribbon_TOP3B"/>
    <property type="match status" value="1"/>
</dbReference>
<dbReference type="PANTHER" id="PTHR11390:SF20">
    <property type="entry name" value="DNA TOPOISOMERASE 3-BETA-1"/>
    <property type="match status" value="1"/>
</dbReference>
<evidence type="ECO:0000256" key="2">
    <source>
        <dbReference type="ARBA" id="ARBA00009446"/>
    </source>
</evidence>
<dbReference type="GO" id="GO:0003917">
    <property type="term" value="F:DNA topoisomerase type I (single strand cut, ATP-independent) activity"/>
    <property type="evidence" value="ECO:0007669"/>
    <property type="project" value="UniProtKB-EC"/>
</dbReference>
<feature type="region of interest" description="Disordered" evidence="8">
    <location>
        <begin position="460"/>
        <end position="528"/>
    </location>
</feature>
<dbReference type="Gene3D" id="1.10.460.10">
    <property type="entry name" value="Topoisomerase I, domain 2"/>
    <property type="match status" value="1"/>
</dbReference>
<evidence type="ECO:0000313" key="11">
    <source>
        <dbReference type="EMBL" id="GHP04471.1"/>
    </source>
</evidence>
<dbReference type="GO" id="GO:0005634">
    <property type="term" value="C:nucleus"/>
    <property type="evidence" value="ECO:0007669"/>
    <property type="project" value="TreeGrafter"/>
</dbReference>
<evidence type="ECO:0000259" key="9">
    <source>
        <dbReference type="PROSITE" id="PS50880"/>
    </source>
</evidence>
<dbReference type="Gene3D" id="3.40.50.140">
    <property type="match status" value="1"/>
</dbReference>
<dbReference type="OrthoDB" id="430051at2759"/>
<keyword evidence="5 7" id="KW-0238">DNA-binding</keyword>
<dbReference type="CDD" id="cd03362">
    <property type="entry name" value="TOPRIM_TopoIA_TopoIII"/>
    <property type="match status" value="1"/>
</dbReference>
<dbReference type="EC" id="5.6.2.1" evidence="3 7"/>
<dbReference type="InterPro" id="IPR023405">
    <property type="entry name" value="Topo_IA_core_domain"/>
</dbReference>
<dbReference type="PROSITE" id="PS50880">
    <property type="entry name" value="TOPRIM"/>
    <property type="match status" value="1"/>
</dbReference>
<evidence type="ECO:0000256" key="5">
    <source>
        <dbReference type="ARBA" id="ARBA00023125"/>
    </source>
</evidence>
<sequence>MAASYGYAVLVVAEKPSIASAIALALSTKDNPFTTRGGSLPVHELERTYEGKLTKFKVTSVIGHVYSIDFHGRFQSWDTEPGLLFDADIVKKESNPKARVCHHLSSESKECNEVQLFLDCDREGENICFEVLDCIKLRSPARVRRAKFSAVTPAAILEAMKNLGTPNENESKAVDARQELDLRTGVAFTRYQTRFFQGRYGNLDSALISYGPCQTPTLGFVVDRHINIMEHVPETYYALRVEVKKSGVVVPLLWERGRVFDQQVCAAFALNVSSVKSLRIASVSSKRQKRSRPTGLNTVAMLKIASSQLGMGPHHAMQVAERLYIQGYLSYPRTESTGYPPGFDLRGTVASLRRHPMYGAFASALLESSRGPNPRAGHDAGDHPPITPCASATAEELGGGDSWRLYEVVVRHFLAGVSEDATIEVTRARLVGGGEAFLASGRKLVHPGFLEILPSGGMGRYGMGTTDEEADEEAAAEAEGGGGGGGGDDDDDEDSEYGRGVLPPLAEGESLNAEVSQRTGKTRPPDHLTESNLITLMERNGIGTDASIPTHINNIIERRYANLGAGRRLIPTDLGVCFVQGLKAIDSELVRPLVRGHVEKQLDLIARGDAAKEAVVEHIKHSFRSKFDFFVGHIGRMDALFENRFSPLASSGKPFTRCGRTNRILRLVASRPPRLYNPFTEEVLKLPDGGECKQYKGLECPICSYELCLYKLGGSDSKSSRSYPLCPGCYNFPPFKDDAAESTGAQSTAAAEGGGGPGSARRAAMCLRCPMPEIHPIIAKLRICACPETEAEGGVLMLDPAGGPGNWRVISTRSSLIFYLPKSVISAKVLDREDDDGCRLLSLEFHKDQTPLEGGATKHVASLLNDELLEGMITASHGSTSMRRRGGGRGGGRGRGRGRGRGKRMTEAEMKMSFYGF</sequence>
<evidence type="ECO:0000256" key="3">
    <source>
        <dbReference type="ARBA" id="ARBA00012891"/>
    </source>
</evidence>
<dbReference type="GO" id="GO:0006281">
    <property type="term" value="P:DNA repair"/>
    <property type="evidence" value="ECO:0007669"/>
    <property type="project" value="TreeGrafter"/>
</dbReference>
<dbReference type="Gene3D" id="2.70.20.10">
    <property type="entry name" value="Topoisomerase I, domain 3"/>
    <property type="match status" value="1"/>
</dbReference>
<dbReference type="CDD" id="cd00186">
    <property type="entry name" value="TOP1Ac"/>
    <property type="match status" value="1"/>
</dbReference>
<organism evidence="11 12">
    <name type="scientific">Pycnococcus provasolii</name>
    <dbReference type="NCBI Taxonomy" id="41880"/>
    <lineage>
        <taxon>Eukaryota</taxon>
        <taxon>Viridiplantae</taxon>
        <taxon>Chlorophyta</taxon>
        <taxon>Pseudoscourfieldiophyceae</taxon>
        <taxon>Pseudoscourfieldiales</taxon>
        <taxon>Pycnococcaceae</taxon>
        <taxon>Pycnococcus</taxon>
    </lineage>
</organism>
<evidence type="ECO:0000256" key="6">
    <source>
        <dbReference type="ARBA" id="ARBA00023235"/>
    </source>
</evidence>
<comment type="caution">
    <text evidence="11">The sequence shown here is derived from an EMBL/GenBank/DDBJ whole genome shotgun (WGS) entry which is preliminary data.</text>
</comment>
<dbReference type="GO" id="GO:0006265">
    <property type="term" value="P:DNA topological change"/>
    <property type="evidence" value="ECO:0007669"/>
    <property type="project" value="InterPro"/>
</dbReference>
<dbReference type="InterPro" id="IPR003601">
    <property type="entry name" value="Topo_IA_2"/>
</dbReference>